<sequence length="122" mass="13862">MYISNGSWIHELKTKKIFLTNTQENTGPIEVLLGADVSENHHQVFREWSEEVIEEVPGKKLPVGTYYLPHRPVIKETSTTSSMKIRAFFHASAKIHNRPSLNDCLETGSNEIESIPSILTRD</sequence>
<dbReference type="EMBL" id="BMAO01006955">
    <property type="protein sequence ID" value="GFR12730.1"/>
    <property type="molecule type" value="Genomic_DNA"/>
</dbReference>
<proteinExistence type="predicted"/>
<accession>A0A8X6LK34</accession>
<gene>
    <name evidence="1" type="primary">AVEN_144047_1</name>
    <name evidence="1" type="ORF">TNCT_531112</name>
</gene>
<dbReference type="AlphaFoldDB" id="A0A8X6LK34"/>
<evidence type="ECO:0000313" key="1">
    <source>
        <dbReference type="EMBL" id="GFR12730.1"/>
    </source>
</evidence>
<reference evidence="1" key="1">
    <citation type="submission" date="2020-07" db="EMBL/GenBank/DDBJ databases">
        <title>Multicomponent nature underlies the extraordinary mechanical properties of spider dragline silk.</title>
        <authorList>
            <person name="Kono N."/>
            <person name="Nakamura H."/>
            <person name="Mori M."/>
            <person name="Yoshida Y."/>
            <person name="Ohtoshi R."/>
            <person name="Malay A.D."/>
            <person name="Moran D.A.P."/>
            <person name="Tomita M."/>
            <person name="Numata K."/>
            <person name="Arakawa K."/>
        </authorList>
    </citation>
    <scope>NUCLEOTIDE SEQUENCE</scope>
</reference>
<organism evidence="1 2">
    <name type="scientific">Trichonephila clavata</name>
    <name type="common">Joro spider</name>
    <name type="synonym">Nephila clavata</name>
    <dbReference type="NCBI Taxonomy" id="2740835"/>
    <lineage>
        <taxon>Eukaryota</taxon>
        <taxon>Metazoa</taxon>
        <taxon>Ecdysozoa</taxon>
        <taxon>Arthropoda</taxon>
        <taxon>Chelicerata</taxon>
        <taxon>Arachnida</taxon>
        <taxon>Araneae</taxon>
        <taxon>Araneomorphae</taxon>
        <taxon>Entelegynae</taxon>
        <taxon>Araneoidea</taxon>
        <taxon>Nephilidae</taxon>
        <taxon>Trichonephila</taxon>
    </lineage>
</organism>
<name>A0A8X6LK34_TRICU</name>
<dbReference type="Proteomes" id="UP000887116">
    <property type="component" value="Unassembled WGS sequence"/>
</dbReference>
<dbReference type="OrthoDB" id="6428869at2759"/>
<protein>
    <submittedName>
        <fullName evidence="1">Uncharacterized protein</fullName>
    </submittedName>
</protein>
<keyword evidence="2" id="KW-1185">Reference proteome</keyword>
<evidence type="ECO:0000313" key="2">
    <source>
        <dbReference type="Proteomes" id="UP000887116"/>
    </source>
</evidence>
<comment type="caution">
    <text evidence="1">The sequence shown here is derived from an EMBL/GenBank/DDBJ whole genome shotgun (WGS) entry which is preliminary data.</text>
</comment>